<gene>
    <name evidence="2" type="ORF">S06H3_10288</name>
</gene>
<comment type="caution">
    <text evidence="2">The sequence shown here is derived from an EMBL/GenBank/DDBJ whole genome shotgun (WGS) entry which is preliminary data.</text>
</comment>
<evidence type="ECO:0000256" key="1">
    <source>
        <dbReference type="SAM" id="MobiDB-lite"/>
    </source>
</evidence>
<name>X1MJR0_9ZZZZ</name>
<accession>X1MJR0</accession>
<organism evidence="2">
    <name type="scientific">marine sediment metagenome</name>
    <dbReference type="NCBI Taxonomy" id="412755"/>
    <lineage>
        <taxon>unclassified sequences</taxon>
        <taxon>metagenomes</taxon>
        <taxon>ecological metagenomes</taxon>
    </lineage>
</organism>
<proteinExistence type="predicted"/>
<sequence>MNKARGSISNHTHNRTEADTNTKELIGGLKNLEGLANGGYNTLYFLKSFKFSTPPKGVSAGKVIFGTFSTSWAAGQPGKNLKEINNVGSEQGPADNGDKAAHETGKKFNQKPAEHGSGNKPVFNIVQGGHNSSDRPHKIRSVRLFHPFISLSPSVYLLELPLGKVRRLSSLPSGAVLSHLLFGNFCLGPKMNNIIKAGDIYRITVGLALHKIINNLIGNISHGLVEE</sequence>
<protein>
    <submittedName>
        <fullName evidence="2">Uncharacterized protein</fullName>
    </submittedName>
</protein>
<evidence type="ECO:0000313" key="2">
    <source>
        <dbReference type="EMBL" id="GAI06604.1"/>
    </source>
</evidence>
<dbReference type="EMBL" id="BARV01004738">
    <property type="protein sequence ID" value="GAI06604.1"/>
    <property type="molecule type" value="Genomic_DNA"/>
</dbReference>
<dbReference type="AlphaFoldDB" id="X1MJR0"/>
<reference evidence="2" key="1">
    <citation type="journal article" date="2014" name="Front. Microbiol.">
        <title>High frequency of phylogenetically diverse reductive dehalogenase-homologous genes in deep subseafloor sedimentary metagenomes.</title>
        <authorList>
            <person name="Kawai M."/>
            <person name="Futagami T."/>
            <person name="Toyoda A."/>
            <person name="Takaki Y."/>
            <person name="Nishi S."/>
            <person name="Hori S."/>
            <person name="Arai W."/>
            <person name="Tsubouchi T."/>
            <person name="Morono Y."/>
            <person name="Uchiyama I."/>
            <person name="Ito T."/>
            <person name="Fujiyama A."/>
            <person name="Inagaki F."/>
            <person name="Takami H."/>
        </authorList>
    </citation>
    <scope>NUCLEOTIDE SEQUENCE</scope>
    <source>
        <strain evidence="2">Expedition CK06-06</strain>
    </source>
</reference>
<feature type="region of interest" description="Disordered" evidence="1">
    <location>
        <begin position="1"/>
        <end position="22"/>
    </location>
</feature>